<evidence type="ECO:0000313" key="2">
    <source>
        <dbReference type="EMBL" id="GAA3908911.1"/>
    </source>
</evidence>
<feature type="chain" id="PRO_5045159656" evidence="1">
    <location>
        <begin position="23"/>
        <end position="158"/>
    </location>
</feature>
<dbReference type="EMBL" id="BAABBM010000001">
    <property type="protein sequence ID" value="GAA3908911.1"/>
    <property type="molecule type" value="Genomic_DNA"/>
</dbReference>
<keyword evidence="3" id="KW-1185">Reference proteome</keyword>
<dbReference type="RefSeq" id="WP_344700410.1">
    <property type="nucleotide sequence ID" value="NZ_BAABBM010000001.1"/>
</dbReference>
<name>A0ABP7LUJ3_9SPHN</name>
<gene>
    <name evidence="2" type="ORF">GCM10022276_28990</name>
</gene>
<evidence type="ECO:0000313" key="3">
    <source>
        <dbReference type="Proteomes" id="UP001500827"/>
    </source>
</evidence>
<protein>
    <submittedName>
        <fullName evidence="2">Uncharacterized protein</fullName>
    </submittedName>
</protein>
<keyword evidence="1" id="KW-0732">Signal</keyword>
<dbReference type="Proteomes" id="UP001500827">
    <property type="component" value="Unassembled WGS sequence"/>
</dbReference>
<proteinExistence type="predicted"/>
<sequence>MIIRFAAALALTAAATSLNAQTATTMTTTVDYSIATPIQGNWSYAPVTGGSEATFSNVANQMQLSVRCTVAARSVTISRPATGAAPFLFVWTSTQSRNLPASFQPATARLTANLSAYDQLLDAIAFSRGRFAIGIGAQAAIIFPAWAEVARVVEDCRA</sequence>
<reference evidence="3" key="1">
    <citation type="journal article" date="2019" name="Int. J. Syst. Evol. Microbiol.">
        <title>The Global Catalogue of Microorganisms (GCM) 10K type strain sequencing project: providing services to taxonomists for standard genome sequencing and annotation.</title>
        <authorList>
            <consortium name="The Broad Institute Genomics Platform"/>
            <consortium name="The Broad Institute Genome Sequencing Center for Infectious Disease"/>
            <person name="Wu L."/>
            <person name="Ma J."/>
        </authorList>
    </citation>
    <scope>NUCLEOTIDE SEQUENCE [LARGE SCALE GENOMIC DNA]</scope>
    <source>
        <strain evidence="3">JCM 17543</strain>
    </source>
</reference>
<evidence type="ECO:0000256" key="1">
    <source>
        <dbReference type="SAM" id="SignalP"/>
    </source>
</evidence>
<comment type="caution">
    <text evidence="2">The sequence shown here is derived from an EMBL/GenBank/DDBJ whole genome shotgun (WGS) entry which is preliminary data.</text>
</comment>
<feature type="signal peptide" evidence="1">
    <location>
        <begin position="1"/>
        <end position="22"/>
    </location>
</feature>
<organism evidence="2 3">
    <name type="scientific">Sphingomonas limnosediminicola</name>
    <dbReference type="NCBI Taxonomy" id="940133"/>
    <lineage>
        <taxon>Bacteria</taxon>
        <taxon>Pseudomonadati</taxon>
        <taxon>Pseudomonadota</taxon>
        <taxon>Alphaproteobacteria</taxon>
        <taxon>Sphingomonadales</taxon>
        <taxon>Sphingomonadaceae</taxon>
        <taxon>Sphingomonas</taxon>
    </lineage>
</organism>
<accession>A0ABP7LUJ3</accession>